<evidence type="ECO:0000259" key="4">
    <source>
        <dbReference type="Pfam" id="PF20147"/>
    </source>
</evidence>
<dbReference type="SUPFAM" id="SSF56112">
    <property type="entry name" value="Protein kinase-like (PK-like)"/>
    <property type="match status" value="1"/>
</dbReference>
<organism evidence="5">
    <name type="scientific">Lagenidium giganteum</name>
    <dbReference type="NCBI Taxonomy" id="4803"/>
    <lineage>
        <taxon>Eukaryota</taxon>
        <taxon>Sar</taxon>
        <taxon>Stramenopiles</taxon>
        <taxon>Oomycota</taxon>
        <taxon>Peronosporomycetes</taxon>
        <taxon>Pythiales</taxon>
        <taxon>Pythiaceae</taxon>
    </lineage>
</organism>
<dbReference type="EMBL" id="KF562861">
    <property type="protein sequence ID" value="AHF51834.1"/>
    <property type="molecule type" value="mRNA"/>
</dbReference>
<dbReference type="Gene3D" id="1.10.510.10">
    <property type="entry name" value="Transferase(Phosphotransferase) domain 1"/>
    <property type="match status" value="1"/>
</dbReference>
<evidence type="ECO:0000256" key="1">
    <source>
        <dbReference type="ARBA" id="ARBA00004340"/>
    </source>
</evidence>
<evidence type="ECO:0000256" key="3">
    <source>
        <dbReference type="ARBA" id="ARBA00022525"/>
    </source>
</evidence>
<dbReference type="Pfam" id="PF20147">
    <property type="entry name" value="Crinkler"/>
    <property type="match status" value="1"/>
</dbReference>
<proteinExistence type="evidence at transcript level"/>
<dbReference type="GO" id="GO:0005576">
    <property type="term" value="C:extracellular region"/>
    <property type="evidence" value="ECO:0007669"/>
    <property type="project" value="UniProtKB-SubCell"/>
</dbReference>
<feature type="domain" description="Crinkler effector protein N-terminal" evidence="4">
    <location>
        <begin position="2"/>
        <end position="115"/>
    </location>
</feature>
<evidence type="ECO:0000313" key="5">
    <source>
        <dbReference type="EMBL" id="AHF51834.1"/>
    </source>
</evidence>
<comment type="subcellular location">
    <subcellularLocation>
        <location evidence="1">Host cell</location>
    </subcellularLocation>
    <subcellularLocation>
        <location evidence="2">Secreted</location>
    </subcellularLocation>
</comment>
<sequence>MVKLFCAVVGAAESAFPVDIDGSQSVGDLKKAIKAENEDIKCPARQLQLYLAKKGDAWLTQKQVEESVDDTSDFKLLKVVAAPLQLVGLSEKDVAFELTMEDVETMNTPVHVLVVVPTEALSTAVAKKRKLAEVRELITPSSFAKCKGGGSWVKWLKKLNGQIECHRIDRSDDETPIPLVLLNKTFARFEENCKKVEIGSEDCEFVIKLCHGMSIPYESEAELADKARNLLNEYLLVDYPASTITPATVNGSVSDGSYRFGETLLFNLECKLQKGDGGGDPTMQNVAYYIKNLPNVIHRQFPCFLVDICGPLMSVFGIVNTGDEDAICEPLVMSFPLLFFDNEWLMVSLARVCASLKIALRELTEECHQLVTSRRNLSSANDLDRLRFPYQDFVEFNGAIVSLRYVEVIQRFVFVAKLQDGSEVIVKFTKRYGQEVHQYCSDAGFAPALLCCETLPSGWTFVVMERLSLISLERAETDQTMVRDQLCEIESGLAAAAFVHGDLRDSNVMWDPVKNRVVLVDFDWSGKDGADTYPPFMNAEIAWPPGAETGKPLRCAHDAYWLDSMKRRLQFK</sequence>
<accession>W0G8K2</accession>
<keyword evidence="3" id="KW-0964">Secreted</keyword>
<reference evidence="5" key="1">
    <citation type="journal article" date="2014" name="Appl. Environ. Microbiol.">
        <title>Transcriptome Analysis of the Entomopathogenic Oomycete Lagenidium giganteum Reveals Putative Virulence Factors.</title>
        <authorList>
            <person name="Quiroz Velasquez P.F."/>
            <person name="Abiff S.K."/>
            <person name="Fins K.C."/>
            <person name="Conway Q.B."/>
            <person name="Salazar N.C."/>
            <person name="Delgado A.P."/>
            <person name="Dawes J.K."/>
            <person name="Douma L.G."/>
            <person name="Tartar A."/>
        </authorList>
    </citation>
    <scope>NUCLEOTIDE SEQUENCE</scope>
    <source>
        <strain evidence="5">ARSEF 373</strain>
    </source>
</reference>
<dbReference type="InterPro" id="IPR045379">
    <property type="entry name" value="Crinkler_N"/>
</dbReference>
<dbReference type="GO" id="GO:0043657">
    <property type="term" value="C:host cell"/>
    <property type="evidence" value="ECO:0007669"/>
    <property type="project" value="UniProtKB-SubCell"/>
</dbReference>
<evidence type="ECO:0000256" key="2">
    <source>
        <dbReference type="ARBA" id="ARBA00004613"/>
    </source>
</evidence>
<dbReference type="InterPro" id="IPR011009">
    <property type="entry name" value="Kinase-like_dom_sf"/>
</dbReference>
<protein>
    <submittedName>
        <fullName evidence="5">Crinkler</fullName>
    </submittedName>
</protein>
<dbReference type="AlphaFoldDB" id="W0G8K2"/>
<name>W0G8K2_9STRA</name>